<dbReference type="EMBL" id="ML994721">
    <property type="protein sequence ID" value="KAF2175908.1"/>
    <property type="molecule type" value="Genomic_DNA"/>
</dbReference>
<evidence type="ECO:0000256" key="1">
    <source>
        <dbReference type="SAM" id="SignalP"/>
    </source>
</evidence>
<accession>A0A6A6DBQ4</accession>
<gene>
    <name evidence="2" type="ORF">K469DRAFT_683372</name>
</gene>
<sequence length="117" mass="12763">MKAFILSLLAATALAAPGALTARDASCKNQELAACCNKATGLCDLLTVVNKCQQNAMYCCDFSGNNWFLAFVINLFLTQVPHESSSYSVVWVLRVKFYEGKNKSHDSYLSQAAIVKS</sequence>
<dbReference type="AlphaFoldDB" id="A0A6A6DBQ4"/>
<evidence type="ECO:0008006" key="4">
    <source>
        <dbReference type="Google" id="ProtNLM"/>
    </source>
</evidence>
<dbReference type="Proteomes" id="UP000800200">
    <property type="component" value="Unassembled WGS sequence"/>
</dbReference>
<feature type="signal peptide" evidence="1">
    <location>
        <begin position="1"/>
        <end position="15"/>
    </location>
</feature>
<name>A0A6A6DBQ4_9PEZI</name>
<feature type="chain" id="PRO_5025394708" description="Extracellular membrane protein CFEM domain-containing protein" evidence="1">
    <location>
        <begin position="16"/>
        <end position="117"/>
    </location>
</feature>
<reference evidence="2" key="1">
    <citation type="journal article" date="2020" name="Stud. Mycol.">
        <title>101 Dothideomycetes genomes: a test case for predicting lifestyles and emergence of pathogens.</title>
        <authorList>
            <person name="Haridas S."/>
            <person name="Albert R."/>
            <person name="Binder M."/>
            <person name="Bloem J."/>
            <person name="Labutti K."/>
            <person name="Salamov A."/>
            <person name="Andreopoulos B."/>
            <person name="Baker S."/>
            <person name="Barry K."/>
            <person name="Bills G."/>
            <person name="Bluhm B."/>
            <person name="Cannon C."/>
            <person name="Castanera R."/>
            <person name="Culley D."/>
            <person name="Daum C."/>
            <person name="Ezra D."/>
            <person name="Gonzalez J."/>
            <person name="Henrissat B."/>
            <person name="Kuo A."/>
            <person name="Liang C."/>
            <person name="Lipzen A."/>
            <person name="Lutzoni F."/>
            <person name="Magnuson J."/>
            <person name="Mondo S."/>
            <person name="Nolan M."/>
            <person name="Ohm R."/>
            <person name="Pangilinan J."/>
            <person name="Park H.-J."/>
            <person name="Ramirez L."/>
            <person name="Alfaro M."/>
            <person name="Sun H."/>
            <person name="Tritt A."/>
            <person name="Yoshinaga Y."/>
            <person name="Zwiers L.-H."/>
            <person name="Turgeon B."/>
            <person name="Goodwin S."/>
            <person name="Spatafora J."/>
            <person name="Crous P."/>
            <person name="Grigoriev I."/>
        </authorList>
    </citation>
    <scope>NUCLEOTIDE SEQUENCE</scope>
    <source>
        <strain evidence="2">CBS 207.26</strain>
    </source>
</reference>
<keyword evidence="3" id="KW-1185">Reference proteome</keyword>
<evidence type="ECO:0000313" key="3">
    <source>
        <dbReference type="Proteomes" id="UP000800200"/>
    </source>
</evidence>
<organism evidence="2 3">
    <name type="scientific">Zopfia rhizophila CBS 207.26</name>
    <dbReference type="NCBI Taxonomy" id="1314779"/>
    <lineage>
        <taxon>Eukaryota</taxon>
        <taxon>Fungi</taxon>
        <taxon>Dikarya</taxon>
        <taxon>Ascomycota</taxon>
        <taxon>Pezizomycotina</taxon>
        <taxon>Dothideomycetes</taxon>
        <taxon>Dothideomycetes incertae sedis</taxon>
        <taxon>Zopfiaceae</taxon>
        <taxon>Zopfia</taxon>
    </lineage>
</organism>
<keyword evidence="1" id="KW-0732">Signal</keyword>
<proteinExistence type="predicted"/>
<evidence type="ECO:0000313" key="2">
    <source>
        <dbReference type="EMBL" id="KAF2175908.1"/>
    </source>
</evidence>
<protein>
    <recommendedName>
        <fullName evidence="4">Extracellular membrane protein CFEM domain-containing protein</fullName>
    </recommendedName>
</protein>